<name>G2KS81_MICAA</name>
<feature type="domain" description="COQ9 C-terminal" evidence="1">
    <location>
        <begin position="118"/>
        <end position="187"/>
    </location>
</feature>
<dbReference type="Pfam" id="PF08511">
    <property type="entry name" value="COQ9"/>
    <property type="match status" value="1"/>
</dbReference>
<dbReference type="GO" id="GO:0008289">
    <property type="term" value="F:lipid binding"/>
    <property type="evidence" value="ECO:0007669"/>
    <property type="project" value="InterPro"/>
</dbReference>
<dbReference type="InterPro" id="IPR012762">
    <property type="entry name" value="Ubiq_biosynth_COQ9"/>
</dbReference>
<dbReference type="STRING" id="856793.MICA_421"/>
<dbReference type="OrthoDB" id="7201143at2"/>
<dbReference type="AlphaFoldDB" id="G2KS81"/>
<protein>
    <submittedName>
        <fullName evidence="2">COQ9 family protein</fullName>
    </submittedName>
</protein>
<reference evidence="2 3" key="1">
    <citation type="journal article" date="2011" name="BMC Genomics">
        <title>Genomic insights into an obligate epibiotic bacterial predator: Micavibrio aeruginosavorus ARL-13.</title>
        <authorList>
            <person name="Wang Z."/>
            <person name="Kadouri D."/>
            <person name="Wu M."/>
        </authorList>
    </citation>
    <scope>NUCLEOTIDE SEQUENCE [LARGE SCALE GENOMIC DNA]</scope>
    <source>
        <strain evidence="2 3">ARL-13</strain>
    </source>
</reference>
<dbReference type="NCBIfam" id="TIGR02396">
    <property type="entry name" value="diverge_rpsU"/>
    <property type="match status" value="1"/>
</dbReference>
<sequence>MTRQIDTHRDHILLTGLPDVVFDGWAVSTFETALKNAGEDPALVRAVFPGGVADIVAHFSDWADVSMIDALADITPEELRVRDRIRAALLARFNGLAPWKEQVRMASTWWAVPGRQTMAAKCVWRTADCIWDWAGDIATDYNRYTKRALLCGVLTSSTVAWLNHSGDDDAALEEFIDRRIDRIMTLGKMMGRIMPGKKDNNKRSGKGHSA</sequence>
<dbReference type="KEGG" id="mai:MICA_421"/>
<keyword evidence="3" id="KW-1185">Reference proteome</keyword>
<evidence type="ECO:0000313" key="2">
    <source>
        <dbReference type="EMBL" id="AEP08764.1"/>
    </source>
</evidence>
<dbReference type="eggNOG" id="COG5590">
    <property type="taxonomic scope" value="Bacteria"/>
</dbReference>
<dbReference type="Gene3D" id="1.10.357.10">
    <property type="entry name" value="Tetracycline Repressor, domain 2"/>
    <property type="match status" value="1"/>
</dbReference>
<dbReference type="InterPro" id="IPR013718">
    <property type="entry name" value="COQ9_C"/>
</dbReference>
<dbReference type="EMBL" id="CP002382">
    <property type="protein sequence ID" value="AEP08764.1"/>
    <property type="molecule type" value="Genomic_DNA"/>
</dbReference>
<accession>G2KS81</accession>
<dbReference type="RefSeq" id="WP_014101987.1">
    <property type="nucleotide sequence ID" value="NC_016026.1"/>
</dbReference>
<proteinExistence type="predicted"/>
<gene>
    <name evidence="2" type="ordered locus">MICA_421</name>
</gene>
<dbReference type="Proteomes" id="UP000009286">
    <property type="component" value="Chromosome"/>
</dbReference>
<evidence type="ECO:0000259" key="1">
    <source>
        <dbReference type="Pfam" id="PF08511"/>
    </source>
</evidence>
<dbReference type="GO" id="GO:0006744">
    <property type="term" value="P:ubiquinone biosynthetic process"/>
    <property type="evidence" value="ECO:0007669"/>
    <property type="project" value="InterPro"/>
</dbReference>
<organism evidence="2 3">
    <name type="scientific">Micavibrio aeruginosavorus (strain ARL-13)</name>
    <dbReference type="NCBI Taxonomy" id="856793"/>
    <lineage>
        <taxon>Bacteria</taxon>
        <taxon>Pseudomonadati</taxon>
        <taxon>Bdellovibrionota</taxon>
        <taxon>Bdellovibrionia</taxon>
        <taxon>Bdellovibrionales</taxon>
        <taxon>Pseudobdellovibrionaceae</taxon>
        <taxon>Micavibrio</taxon>
    </lineage>
</organism>
<dbReference type="HOGENOM" id="CLU_057411_3_0_5"/>
<evidence type="ECO:0000313" key="3">
    <source>
        <dbReference type="Proteomes" id="UP000009286"/>
    </source>
</evidence>